<dbReference type="Proteomes" id="UP000250086">
    <property type="component" value="Unassembled WGS sequence"/>
</dbReference>
<reference evidence="2 3" key="1">
    <citation type="submission" date="2018-06" db="EMBL/GenBank/DDBJ databases">
        <authorList>
            <consortium name="Pathogen Informatics"/>
            <person name="Doyle S."/>
        </authorList>
    </citation>
    <scope>NUCLEOTIDE SEQUENCE [LARGE SCALE GENOMIC DNA]</scope>
    <source>
        <strain evidence="2 3">NCTC13093</strain>
    </source>
</reference>
<accession>A0A2X0VBA2</accession>
<dbReference type="AlphaFoldDB" id="A0A2X0VBA2"/>
<organism evidence="2 3">
    <name type="scientific">Anaerobiospirillum thomasii</name>
    <dbReference type="NCBI Taxonomy" id="179995"/>
    <lineage>
        <taxon>Bacteria</taxon>
        <taxon>Pseudomonadati</taxon>
        <taxon>Pseudomonadota</taxon>
        <taxon>Gammaproteobacteria</taxon>
        <taxon>Aeromonadales</taxon>
        <taxon>Succinivibrionaceae</taxon>
        <taxon>Anaerobiospirillum</taxon>
    </lineage>
</organism>
<feature type="transmembrane region" description="Helical" evidence="1">
    <location>
        <begin position="117"/>
        <end position="143"/>
    </location>
</feature>
<dbReference type="RefSeq" id="WP_113744196.1">
    <property type="nucleotide sequence ID" value="NZ_UAPV01000001.1"/>
</dbReference>
<evidence type="ECO:0000256" key="1">
    <source>
        <dbReference type="SAM" id="Phobius"/>
    </source>
</evidence>
<sequence length="164" mass="19183">MDVYINLIYAVLGATFFFFYRTICLNASLKHQKLASAYLKKILDSDVDDKFKDFVYWEYKTIPSLRSLILIPVFVPFSVFVKGKGPSEIKDHPMLKDIEHKTYIYNLYKTAVQRRPVLMITVLIVSMLLLTMALLFTIILFMFTDKSRSFLDNIRHISAFKYLG</sequence>
<protein>
    <submittedName>
        <fullName evidence="2">Uncharacterized protein</fullName>
    </submittedName>
</protein>
<feature type="transmembrane region" description="Helical" evidence="1">
    <location>
        <begin position="6"/>
        <end position="23"/>
    </location>
</feature>
<keyword evidence="1" id="KW-0472">Membrane</keyword>
<keyword evidence="3" id="KW-1185">Reference proteome</keyword>
<proteinExistence type="predicted"/>
<name>A0A2X0VBA2_9GAMM</name>
<evidence type="ECO:0000313" key="3">
    <source>
        <dbReference type="Proteomes" id="UP000250086"/>
    </source>
</evidence>
<gene>
    <name evidence="2" type="ORF">NCTC13093_01490</name>
</gene>
<keyword evidence="1" id="KW-0812">Transmembrane</keyword>
<dbReference type="EMBL" id="UAPV01000001">
    <property type="protein sequence ID" value="SPT70085.1"/>
    <property type="molecule type" value="Genomic_DNA"/>
</dbReference>
<evidence type="ECO:0000313" key="2">
    <source>
        <dbReference type="EMBL" id="SPT70085.1"/>
    </source>
</evidence>
<keyword evidence="1" id="KW-1133">Transmembrane helix</keyword>